<dbReference type="InterPro" id="IPR014001">
    <property type="entry name" value="Helicase_ATP-bd"/>
</dbReference>
<dbReference type="InterPro" id="IPR011545">
    <property type="entry name" value="DEAD/DEAH_box_helicase_dom"/>
</dbReference>
<dbReference type="AlphaFoldDB" id="A0A0M3JPK2"/>
<dbReference type="InterPro" id="IPR027417">
    <property type="entry name" value="P-loop_NTPase"/>
</dbReference>
<keyword evidence="4" id="KW-0694">RNA-binding</keyword>
<dbReference type="PROSITE" id="PS51192">
    <property type="entry name" value="HELICASE_ATP_BIND_1"/>
    <property type="match status" value="1"/>
</dbReference>
<dbReference type="GO" id="GO:0003724">
    <property type="term" value="F:RNA helicase activity"/>
    <property type="evidence" value="ECO:0007669"/>
    <property type="project" value="UniProtKB-EC"/>
</dbReference>
<reference evidence="6 7" key="2">
    <citation type="submission" date="2018-11" db="EMBL/GenBank/DDBJ databases">
        <authorList>
            <consortium name="Pathogen Informatics"/>
        </authorList>
    </citation>
    <scope>NUCLEOTIDE SEQUENCE [LARGE SCALE GENOMIC DNA]</scope>
</reference>
<dbReference type="Pfam" id="PF00270">
    <property type="entry name" value="DEAD"/>
    <property type="match status" value="1"/>
</dbReference>
<accession>A0A0M3JPK2</accession>
<keyword evidence="4" id="KW-0347">Helicase</keyword>
<gene>
    <name evidence="6" type="ORF">ASIM_LOCUS9341</name>
</gene>
<comment type="function">
    <text evidence="4">RNA helicase.</text>
</comment>
<dbReference type="EMBL" id="UYRR01028224">
    <property type="protein sequence ID" value="VDK38748.1"/>
    <property type="molecule type" value="Genomic_DNA"/>
</dbReference>
<evidence type="ECO:0000313" key="8">
    <source>
        <dbReference type="WBParaSite" id="ASIM_0000959901-mRNA-1"/>
    </source>
</evidence>
<dbReference type="OrthoDB" id="10261904at2759"/>
<protein>
    <recommendedName>
        <fullName evidence="4">ATP-dependent RNA helicase</fullName>
        <ecNumber evidence="4">3.6.4.13</ecNumber>
    </recommendedName>
</protein>
<keyword evidence="2 4" id="KW-0378">Hydrolase</keyword>
<dbReference type="PROSITE" id="PS00039">
    <property type="entry name" value="DEAD_ATP_HELICASE"/>
    <property type="match status" value="1"/>
</dbReference>
<organism evidence="8">
    <name type="scientific">Anisakis simplex</name>
    <name type="common">Herring worm</name>
    <dbReference type="NCBI Taxonomy" id="6269"/>
    <lineage>
        <taxon>Eukaryota</taxon>
        <taxon>Metazoa</taxon>
        <taxon>Ecdysozoa</taxon>
        <taxon>Nematoda</taxon>
        <taxon>Chromadorea</taxon>
        <taxon>Rhabditida</taxon>
        <taxon>Spirurina</taxon>
        <taxon>Ascaridomorpha</taxon>
        <taxon>Ascaridoidea</taxon>
        <taxon>Anisakidae</taxon>
        <taxon>Anisakis</taxon>
        <taxon>Anisakis simplex complex</taxon>
    </lineage>
</organism>
<dbReference type="WBParaSite" id="ASIM_0000959901-mRNA-1">
    <property type="protein sequence ID" value="ASIM_0000959901-mRNA-1"/>
    <property type="gene ID" value="ASIM_0000959901"/>
</dbReference>
<dbReference type="SUPFAM" id="SSF52540">
    <property type="entry name" value="P-loop containing nucleoside triphosphate hydrolases"/>
    <property type="match status" value="1"/>
</dbReference>
<comment type="domain">
    <text evidence="4">The Q motif is unique to and characteristic of the DEAD box family of RNA helicases and controls ATP binding and hydrolysis.</text>
</comment>
<evidence type="ECO:0000313" key="7">
    <source>
        <dbReference type="Proteomes" id="UP000267096"/>
    </source>
</evidence>
<keyword evidence="1 4" id="KW-0547">Nucleotide-binding</keyword>
<keyword evidence="3 4" id="KW-0067">ATP-binding</keyword>
<comment type="similarity">
    <text evidence="4">Belongs to the DEAD box helicase family.</text>
</comment>
<feature type="domain" description="Helicase ATP-binding" evidence="5">
    <location>
        <begin position="1"/>
        <end position="73"/>
    </location>
</feature>
<evidence type="ECO:0000256" key="1">
    <source>
        <dbReference type="ARBA" id="ARBA00022741"/>
    </source>
</evidence>
<evidence type="ECO:0000256" key="2">
    <source>
        <dbReference type="ARBA" id="ARBA00022801"/>
    </source>
</evidence>
<name>A0A0M3JPK2_ANISI</name>
<dbReference type="PANTHER" id="PTHR24031">
    <property type="entry name" value="RNA HELICASE"/>
    <property type="match status" value="1"/>
</dbReference>
<evidence type="ECO:0000259" key="5">
    <source>
        <dbReference type="PROSITE" id="PS51192"/>
    </source>
</evidence>
<keyword evidence="7" id="KW-1185">Reference proteome</keyword>
<dbReference type="InterPro" id="IPR000629">
    <property type="entry name" value="RNA-helicase_DEAD-box_CS"/>
</dbReference>
<evidence type="ECO:0000256" key="3">
    <source>
        <dbReference type="ARBA" id="ARBA00022840"/>
    </source>
</evidence>
<dbReference type="GO" id="GO:0016787">
    <property type="term" value="F:hydrolase activity"/>
    <property type="evidence" value="ECO:0007669"/>
    <property type="project" value="UniProtKB-KW"/>
</dbReference>
<proteinExistence type="inferred from homology"/>
<evidence type="ECO:0000313" key="6">
    <source>
        <dbReference type="EMBL" id="VDK38748.1"/>
    </source>
</evidence>
<reference evidence="8" key="1">
    <citation type="submission" date="2017-02" db="UniProtKB">
        <authorList>
            <consortium name="WormBaseParasite"/>
        </authorList>
    </citation>
    <scope>IDENTIFICATION</scope>
</reference>
<dbReference type="Gene3D" id="3.40.50.300">
    <property type="entry name" value="P-loop containing nucleotide triphosphate hydrolases"/>
    <property type="match status" value="1"/>
</dbReference>
<dbReference type="GO" id="GO:0005524">
    <property type="term" value="F:ATP binding"/>
    <property type="evidence" value="ECO:0007669"/>
    <property type="project" value="UniProtKB-UniRule"/>
</dbReference>
<evidence type="ECO:0000256" key="4">
    <source>
        <dbReference type="RuleBase" id="RU365068"/>
    </source>
</evidence>
<dbReference type="EC" id="3.6.4.13" evidence="4"/>
<comment type="catalytic activity">
    <reaction evidence="4">
        <text>ATP + H2O = ADP + phosphate + H(+)</text>
        <dbReference type="Rhea" id="RHEA:13065"/>
        <dbReference type="ChEBI" id="CHEBI:15377"/>
        <dbReference type="ChEBI" id="CHEBI:15378"/>
        <dbReference type="ChEBI" id="CHEBI:30616"/>
        <dbReference type="ChEBI" id="CHEBI:43474"/>
        <dbReference type="ChEBI" id="CHEBI:456216"/>
        <dbReference type="EC" id="3.6.4.13"/>
    </reaction>
</comment>
<dbReference type="Proteomes" id="UP000267096">
    <property type="component" value="Unassembled WGS sequence"/>
</dbReference>
<dbReference type="GO" id="GO:0003723">
    <property type="term" value="F:RNA binding"/>
    <property type="evidence" value="ECO:0007669"/>
    <property type="project" value="UniProtKB-UniRule"/>
</dbReference>
<sequence length="73" mass="8272">MTDLCKRKNCRRPHVVVATPGRLADHIRSEPDGLAKLFSKIAFLVLDEADRLLDGQYADQVWTLRGDLIVFCC</sequence>